<dbReference type="EMBL" id="CM004399">
    <property type="protein sequence ID" value="KAG8640971.1"/>
    <property type="molecule type" value="Genomic_DNA"/>
</dbReference>
<organism evidence="1 2">
    <name type="scientific">Manihot esculenta</name>
    <name type="common">Cassava</name>
    <name type="synonym">Jatropha manihot</name>
    <dbReference type="NCBI Taxonomy" id="3983"/>
    <lineage>
        <taxon>Eukaryota</taxon>
        <taxon>Viridiplantae</taxon>
        <taxon>Streptophyta</taxon>
        <taxon>Embryophyta</taxon>
        <taxon>Tracheophyta</taxon>
        <taxon>Spermatophyta</taxon>
        <taxon>Magnoliopsida</taxon>
        <taxon>eudicotyledons</taxon>
        <taxon>Gunneridae</taxon>
        <taxon>Pentapetalae</taxon>
        <taxon>rosids</taxon>
        <taxon>fabids</taxon>
        <taxon>Malpighiales</taxon>
        <taxon>Euphorbiaceae</taxon>
        <taxon>Crotonoideae</taxon>
        <taxon>Manihoteae</taxon>
        <taxon>Manihot</taxon>
    </lineage>
</organism>
<gene>
    <name evidence="1" type="ORF">MANES_13G093432v8</name>
</gene>
<keyword evidence="2" id="KW-1185">Reference proteome</keyword>
<accession>A0ACB7GLZ6</accession>
<proteinExistence type="predicted"/>
<protein>
    <submittedName>
        <fullName evidence="1">Uncharacterized protein</fullName>
    </submittedName>
</protein>
<evidence type="ECO:0000313" key="1">
    <source>
        <dbReference type="EMBL" id="KAG8640971.1"/>
    </source>
</evidence>
<name>A0ACB7GLZ6_MANES</name>
<evidence type="ECO:0000313" key="2">
    <source>
        <dbReference type="Proteomes" id="UP000091857"/>
    </source>
</evidence>
<dbReference type="Proteomes" id="UP000091857">
    <property type="component" value="Chromosome 13"/>
</dbReference>
<reference evidence="2" key="1">
    <citation type="journal article" date="2016" name="Nat. Biotechnol.">
        <title>Sequencing wild and cultivated cassava and related species reveals extensive interspecific hybridization and genetic diversity.</title>
        <authorList>
            <person name="Bredeson J.V."/>
            <person name="Lyons J.B."/>
            <person name="Prochnik S.E."/>
            <person name="Wu G.A."/>
            <person name="Ha C.M."/>
            <person name="Edsinger-Gonzales E."/>
            <person name="Grimwood J."/>
            <person name="Schmutz J."/>
            <person name="Rabbi I.Y."/>
            <person name="Egesi C."/>
            <person name="Nauluvula P."/>
            <person name="Lebot V."/>
            <person name="Ndunguru J."/>
            <person name="Mkamilo G."/>
            <person name="Bart R.S."/>
            <person name="Setter T.L."/>
            <person name="Gleadow R.M."/>
            <person name="Kulakow P."/>
            <person name="Ferguson M.E."/>
            <person name="Rounsley S."/>
            <person name="Rokhsar D.S."/>
        </authorList>
    </citation>
    <scope>NUCLEOTIDE SEQUENCE [LARGE SCALE GENOMIC DNA]</scope>
    <source>
        <strain evidence="2">cv. AM560-2</strain>
    </source>
</reference>
<sequence>MASPKLSFSFSKISRSRDLYGFYFLSLPHQYNVLQSPEFSFYKQLLSLLFPSTFTLTTIIAFAIEKVAIFVVQRKVMVIFLSMVQLLALSRRRRRNWDRPKVGIERRKGEGTKLKWVKEKQLEQEKHLGLRGERRRRVYECEVRGERRGRVDQCEARRKKEEVRMRNSKEVRRQQLMP</sequence>
<comment type="caution">
    <text evidence="1">The sequence shown here is derived from an EMBL/GenBank/DDBJ whole genome shotgun (WGS) entry which is preliminary data.</text>
</comment>